<proteinExistence type="predicted"/>
<dbReference type="PANTHER" id="PTHR47197:SF3">
    <property type="entry name" value="DIHYDRO-HEME D1 DEHYDROGENASE"/>
    <property type="match status" value="1"/>
</dbReference>
<dbReference type="SUPFAM" id="SSF50969">
    <property type="entry name" value="YVTN repeat-like/Quinoprotein amine dehydrogenase"/>
    <property type="match status" value="1"/>
</dbReference>
<dbReference type="InterPro" id="IPR002372">
    <property type="entry name" value="PQQ_rpt_dom"/>
</dbReference>
<evidence type="ECO:0000259" key="2">
    <source>
        <dbReference type="Pfam" id="PF13360"/>
    </source>
</evidence>
<dbReference type="InterPro" id="IPR018391">
    <property type="entry name" value="PQQ_b-propeller_rpt"/>
</dbReference>
<reference evidence="3 4" key="1">
    <citation type="submission" date="2019-07" db="EMBL/GenBank/DDBJ databases">
        <title>Qingshengfaniella alkalisoli gen. nov., sp. nov., isolated from saline soil.</title>
        <authorList>
            <person name="Xu L."/>
            <person name="Huang X.-X."/>
            <person name="Sun J.-Q."/>
        </authorList>
    </citation>
    <scope>NUCLEOTIDE SEQUENCE [LARGE SCALE GENOMIC DNA]</scope>
    <source>
        <strain evidence="3 4">DSM 27279</strain>
    </source>
</reference>
<keyword evidence="4" id="KW-1185">Reference proteome</keyword>
<dbReference type="RefSeq" id="WP_143949247.1">
    <property type="nucleotide sequence ID" value="NZ_BAABMB010000001.1"/>
</dbReference>
<accession>A0A556AJ30</accession>
<evidence type="ECO:0000313" key="3">
    <source>
        <dbReference type="EMBL" id="TSH92881.1"/>
    </source>
</evidence>
<dbReference type="OrthoDB" id="7767057at2"/>
<dbReference type="Gene3D" id="2.130.10.10">
    <property type="entry name" value="YVTN repeat-like/Quinoprotein amine dehydrogenase"/>
    <property type="match status" value="1"/>
</dbReference>
<gene>
    <name evidence="3" type="ORF">FOZ76_15925</name>
</gene>
<dbReference type="InterPro" id="IPR051200">
    <property type="entry name" value="Host-pathogen_enzymatic-act"/>
</dbReference>
<evidence type="ECO:0000313" key="4">
    <source>
        <dbReference type="Proteomes" id="UP000318405"/>
    </source>
</evidence>
<dbReference type="EMBL" id="VLTJ01000029">
    <property type="protein sequence ID" value="TSH92881.1"/>
    <property type="molecule type" value="Genomic_DNA"/>
</dbReference>
<dbReference type="SMART" id="SM00564">
    <property type="entry name" value="PQQ"/>
    <property type="match status" value="4"/>
</dbReference>
<organism evidence="3 4">
    <name type="scientific">Verticiella sediminum</name>
    <dbReference type="NCBI Taxonomy" id="1247510"/>
    <lineage>
        <taxon>Bacteria</taxon>
        <taxon>Pseudomonadati</taxon>
        <taxon>Pseudomonadota</taxon>
        <taxon>Betaproteobacteria</taxon>
        <taxon>Burkholderiales</taxon>
        <taxon>Alcaligenaceae</taxon>
        <taxon>Verticiella</taxon>
    </lineage>
</organism>
<dbReference type="PANTHER" id="PTHR47197">
    <property type="entry name" value="PROTEIN NIRF"/>
    <property type="match status" value="1"/>
</dbReference>
<dbReference type="InterPro" id="IPR015943">
    <property type="entry name" value="WD40/YVTN_repeat-like_dom_sf"/>
</dbReference>
<keyword evidence="1" id="KW-0732">Signal</keyword>
<feature type="chain" id="PRO_5021716242" evidence="1">
    <location>
        <begin position="29"/>
        <end position="385"/>
    </location>
</feature>
<dbReference type="PROSITE" id="PS51257">
    <property type="entry name" value="PROKAR_LIPOPROTEIN"/>
    <property type="match status" value="1"/>
</dbReference>
<sequence>MSSTKLSLSAAALACAALLLSACATVPAASPTAASSPAASIAQSALLRQDAIKGAYEIAVHPASGSVFVASTPSFEPAYPGYVHRLDARTLQVQQAIQLPRRAFALGLNRATGTLYVGNTLDGSLTAVDAASGFVKGVFQLAQPEKGEDGKESVAHTRKVLVDEKHDRVFVTSPGRAGKVWIVDGATGQVRHTVETGEPWTAGVAYDEAANRLYVSQGGIDEILAIDPDTGAIVQRLSTGDSKDRQKPEHFFINLAIDAQGGRLFAIDASTNQVYVVNVADGSVVRQVPVGGIGALDIAYNPQRNEFYTTHRGVSRERPEGTGAVTVFDASTYAVKRVIDLPAHPNSLALTPDGTTLYVTVKAPHGEKHPAFRKDALDGVVRIDL</sequence>
<name>A0A556AJ30_9BURK</name>
<protein>
    <submittedName>
        <fullName evidence="3">YncE family protein</fullName>
    </submittedName>
</protein>
<dbReference type="Proteomes" id="UP000318405">
    <property type="component" value="Unassembled WGS sequence"/>
</dbReference>
<feature type="signal peptide" evidence="1">
    <location>
        <begin position="1"/>
        <end position="28"/>
    </location>
</feature>
<dbReference type="AlphaFoldDB" id="A0A556AJ30"/>
<comment type="caution">
    <text evidence="3">The sequence shown here is derived from an EMBL/GenBank/DDBJ whole genome shotgun (WGS) entry which is preliminary data.</text>
</comment>
<dbReference type="Pfam" id="PF13360">
    <property type="entry name" value="PQQ_2"/>
    <property type="match status" value="1"/>
</dbReference>
<dbReference type="InterPro" id="IPR011044">
    <property type="entry name" value="Quino_amine_DH_bsu"/>
</dbReference>
<evidence type="ECO:0000256" key="1">
    <source>
        <dbReference type="SAM" id="SignalP"/>
    </source>
</evidence>
<feature type="domain" description="Pyrrolo-quinoline quinone repeat" evidence="2">
    <location>
        <begin position="178"/>
        <end position="285"/>
    </location>
</feature>